<dbReference type="PANTHER" id="PTHR18829:SF0">
    <property type="entry name" value="PROTEIN YAE1 HOMOLOG"/>
    <property type="match status" value="1"/>
</dbReference>
<dbReference type="Pfam" id="PF09811">
    <property type="entry name" value="Yae1_N"/>
    <property type="match status" value="1"/>
</dbReference>
<evidence type="ECO:0000256" key="5">
    <source>
        <dbReference type="ARBA" id="ARBA00011427"/>
    </source>
</evidence>
<protein>
    <recommendedName>
        <fullName evidence="7">Protein YAE1</fullName>
    </recommendedName>
    <alternativeName>
        <fullName evidence="6">Protein yae1</fullName>
    </alternativeName>
</protein>
<evidence type="ECO:0000259" key="11">
    <source>
        <dbReference type="Pfam" id="PF09811"/>
    </source>
</evidence>
<comment type="caution">
    <text evidence="12">The sequence shown here is derived from an EMBL/GenBank/DDBJ whole genome shotgun (WGS) entry which is preliminary data.</text>
</comment>
<sequence>MTTRLPTQRALPPSPPPSPPSDPTFDDIFGSAPSSPSLAASNPSSSLLETSPSTPLRDWRTTSADPSDIPKLRRVHVTAGYRDGVAASKEKFLQEGFDEGFVLGAEVGREVGWVLGVLGGWWDALASTSASSLGSGNGDEVLREVTAALEEAKRELSIEKVFGNEWFDDKVLWSFRVPGEEGDVLIVRVAEAHPLVRKWRVRVEDLAKKWGVDLGF</sequence>
<organism evidence="12 13">
    <name type="scientific">Patellaria atrata CBS 101060</name>
    <dbReference type="NCBI Taxonomy" id="1346257"/>
    <lineage>
        <taxon>Eukaryota</taxon>
        <taxon>Fungi</taxon>
        <taxon>Dikarya</taxon>
        <taxon>Ascomycota</taxon>
        <taxon>Pezizomycotina</taxon>
        <taxon>Dothideomycetes</taxon>
        <taxon>Dothideomycetes incertae sedis</taxon>
        <taxon>Patellariales</taxon>
        <taxon>Patellariaceae</taxon>
        <taxon>Patellaria</taxon>
    </lineage>
</organism>
<reference evidence="12" key="1">
    <citation type="journal article" date="2020" name="Stud. Mycol.">
        <title>101 Dothideomycetes genomes: a test case for predicting lifestyles and emergence of pathogens.</title>
        <authorList>
            <person name="Haridas S."/>
            <person name="Albert R."/>
            <person name="Binder M."/>
            <person name="Bloem J."/>
            <person name="Labutti K."/>
            <person name="Salamov A."/>
            <person name="Andreopoulos B."/>
            <person name="Baker S."/>
            <person name="Barry K."/>
            <person name="Bills G."/>
            <person name="Bluhm B."/>
            <person name="Cannon C."/>
            <person name="Castanera R."/>
            <person name="Culley D."/>
            <person name="Daum C."/>
            <person name="Ezra D."/>
            <person name="Gonzalez J."/>
            <person name="Henrissat B."/>
            <person name="Kuo A."/>
            <person name="Liang C."/>
            <person name="Lipzen A."/>
            <person name="Lutzoni F."/>
            <person name="Magnuson J."/>
            <person name="Mondo S."/>
            <person name="Nolan M."/>
            <person name="Ohm R."/>
            <person name="Pangilinan J."/>
            <person name="Park H.-J."/>
            <person name="Ramirez L."/>
            <person name="Alfaro M."/>
            <person name="Sun H."/>
            <person name="Tritt A."/>
            <person name="Yoshinaga Y."/>
            <person name="Zwiers L.-H."/>
            <person name="Turgeon B."/>
            <person name="Goodwin S."/>
            <person name="Spatafora J."/>
            <person name="Crous P."/>
            <person name="Grigoriev I."/>
        </authorList>
    </citation>
    <scope>NUCLEOTIDE SEQUENCE</scope>
    <source>
        <strain evidence="12">CBS 101060</strain>
    </source>
</reference>
<dbReference type="GO" id="GO:0005634">
    <property type="term" value="C:nucleus"/>
    <property type="evidence" value="ECO:0007669"/>
    <property type="project" value="UniProtKB-SubCell"/>
</dbReference>
<dbReference type="AlphaFoldDB" id="A0A9P4SBZ2"/>
<evidence type="ECO:0000256" key="7">
    <source>
        <dbReference type="ARBA" id="ARBA00018400"/>
    </source>
</evidence>
<dbReference type="EMBL" id="MU006095">
    <property type="protein sequence ID" value="KAF2839047.1"/>
    <property type="molecule type" value="Genomic_DNA"/>
</dbReference>
<evidence type="ECO:0000256" key="9">
    <source>
        <dbReference type="ARBA" id="ARBA00023242"/>
    </source>
</evidence>
<comment type="similarity">
    <text evidence="4">Belongs to the YAE1 family.</text>
</comment>
<evidence type="ECO:0000256" key="10">
    <source>
        <dbReference type="SAM" id="MobiDB-lite"/>
    </source>
</evidence>
<feature type="compositionally biased region" description="Pro residues" evidence="10">
    <location>
        <begin position="12"/>
        <end position="22"/>
    </location>
</feature>
<evidence type="ECO:0000256" key="4">
    <source>
        <dbReference type="ARBA" id="ARBA00007096"/>
    </source>
</evidence>
<feature type="compositionally biased region" description="Low complexity" evidence="10">
    <location>
        <begin position="31"/>
        <end position="56"/>
    </location>
</feature>
<evidence type="ECO:0000313" key="13">
    <source>
        <dbReference type="Proteomes" id="UP000799429"/>
    </source>
</evidence>
<evidence type="ECO:0000256" key="2">
    <source>
        <dbReference type="ARBA" id="ARBA00004123"/>
    </source>
</evidence>
<evidence type="ECO:0000256" key="8">
    <source>
        <dbReference type="ARBA" id="ARBA00022490"/>
    </source>
</evidence>
<comment type="subcellular location">
    <subcellularLocation>
        <location evidence="3">Cytoplasm</location>
    </subcellularLocation>
    <subcellularLocation>
        <location evidence="2">Nucleus</location>
    </subcellularLocation>
</comment>
<accession>A0A9P4SBZ2</accession>
<evidence type="ECO:0000256" key="1">
    <source>
        <dbReference type="ARBA" id="ARBA00003836"/>
    </source>
</evidence>
<comment type="subunit">
    <text evidence="5">May form a complex with LTO1.</text>
</comment>
<dbReference type="Proteomes" id="UP000799429">
    <property type="component" value="Unassembled WGS sequence"/>
</dbReference>
<keyword evidence="8" id="KW-0963">Cytoplasm</keyword>
<name>A0A9P4SBZ2_9PEZI</name>
<dbReference type="InterPro" id="IPR038881">
    <property type="entry name" value="Yae1-like"/>
</dbReference>
<feature type="domain" description="Essential protein Yae1 N-terminal" evidence="11">
    <location>
        <begin position="80"/>
        <end position="118"/>
    </location>
</feature>
<keyword evidence="13" id="KW-1185">Reference proteome</keyword>
<evidence type="ECO:0000313" key="12">
    <source>
        <dbReference type="EMBL" id="KAF2839047.1"/>
    </source>
</evidence>
<comment type="function">
    <text evidence="1">The complex LTO1:YAE1 may function as a target specific adapter that probably recruits apo-RPLI1 to the cytosolic iron-sulfur protein assembly (CIA) complex machinery. May be required for biogenesis of the large ribosomal subunit and initiation of translation.</text>
</comment>
<dbReference type="PANTHER" id="PTHR18829">
    <property type="entry name" value="PROTEIN YAE1 HOMOLOG"/>
    <property type="match status" value="1"/>
</dbReference>
<dbReference type="InterPro" id="IPR019191">
    <property type="entry name" value="Essential_protein_Yae1_N"/>
</dbReference>
<evidence type="ECO:0000256" key="3">
    <source>
        <dbReference type="ARBA" id="ARBA00004496"/>
    </source>
</evidence>
<dbReference type="OrthoDB" id="20086at2759"/>
<keyword evidence="9" id="KW-0539">Nucleus</keyword>
<feature type="region of interest" description="Disordered" evidence="10">
    <location>
        <begin position="1"/>
        <end position="67"/>
    </location>
</feature>
<gene>
    <name evidence="12" type="ORF">M501DRAFT_934200</name>
</gene>
<evidence type="ECO:0000256" key="6">
    <source>
        <dbReference type="ARBA" id="ARBA00017286"/>
    </source>
</evidence>
<proteinExistence type="inferred from homology"/>
<dbReference type="GO" id="GO:0005737">
    <property type="term" value="C:cytoplasm"/>
    <property type="evidence" value="ECO:0007669"/>
    <property type="project" value="UniProtKB-SubCell"/>
</dbReference>